<comment type="caution">
    <text evidence="1">The sequence shown here is derived from an EMBL/GenBank/DDBJ whole genome shotgun (WGS) entry which is preliminary data.</text>
</comment>
<evidence type="ECO:0000313" key="2">
    <source>
        <dbReference type="Proteomes" id="UP001283341"/>
    </source>
</evidence>
<organism evidence="1 2">
    <name type="scientific">Apodospora peruviana</name>
    <dbReference type="NCBI Taxonomy" id="516989"/>
    <lineage>
        <taxon>Eukaryota</taxon>
        <taxon>Fungi</taxon>
        <taxon>Dikarya</taxon>
        <taxon>Ascomycota</taxon>
        <taxon>Pezizomycotina</taxon>
        <taxon>Sordariomycetes</taxon>
        <taxon>Sordariomycetidae</taxon>
        <taxon>Sordariales</taxon>
        <taxon>Lasiosphaeriaceae</taxon>
        <taxon>Apodospora</taxon>
    </lineage>
</organism>
<proteinExistence type="predicted"/>
<dbReference type="AlphaFoldDB" id="A0AAE0IT05"/>
<gene>
    <name evidence="1" type="ORF">B0H66DRAFT_635718</name>
</gene>
<keyword evidence="2" id="KW-1185">Reference proteome</keyword>
<dbReference type="Proteomes" id="UP001283341">
    <property type="component" value="Unassembled WGS sequence"/>
</dbReference>
<sequence>MASLETRQRLGLASETFPLTLDKQVKPGLTDSLACRFSYIWDFPRNMGHATLISVDGVELDLIMNPLGIAKQLDFMNTDKTPVNLPFGKIIIERVILDLVDSERRAAVRFMGEHGELEILATQNWDEESEANAAFVKGA</sequence>
<dbReference type="EMBL" id="JAUEDM010000001">
    <property type="protein sequence ID" value="KAK3330718.1"/>
    <property type="molecule type" value="Genomic_DNA"/>
</dbReference>
<reference evidence="1" key="1">
    <citation type="journal article" date="2023" name="Mol. Phylogenet. Evol.">
        <title>Genome-scale phylogeny and comparative genomics of the fungal order Sordariales.</title>
        <authorList>
            <person name="Hensen N."/>
            <person name="Bonometti L."/>
            <person name="Westerberg I."/>
            <person name="Brannstrom I.O."/>
            <person name="Guillou S."/>
            <person name="Cros-Aarteil S."/>
            <person name="Calhoun S."/>
            <person name="Haridas S."/>
            <person name="Kuo A."/>
            <person name="Mondo S."/>
            <person name="Pangilinan J."/>
            <person name="Riley R."/>
            <person name="LaButti K."/>
            <person name="Andreopoulos B."/>
            <person name="Lipzen A."/>
            <person name="Chen C."/>
            <person name="Yan M."/>
            <person name="Daum C."/>
            <person name="Ng V."/>
            <person name="Clum A."/>
            <person name="Steindorff A."/>
            <person name="Ohm R.A."/>
            <person name="Martin F."/>
            <person name="Silar P."/>
            <person name="Natvig D.O."/>
            <person name="Lalanne C."/>
            <person name="Gautier V."/>
            <person name="Ament-Velasquez S.L."/>
            <person name="Kruys A."/>
            <person name="Hutchinson M.I."/>
            <person name="Powell A.J."/>
            <person name="Barry K."/>
            <person name="Miller A.N."/>
            <person name="Grigoriev I.V."/>
            <person name="Debuchy R."/>
            <person name="Gladieux P."/>
            <person name="Hiltunen Thoren M."/>
            <person name="Johannesson H."/>
        </authorList>
    </citation>
    <scope>NUCLEOTIDE SEQUENCE</scope>
    <source>
        <strain evidence="1">CBS 118394</strain>
    </source>
</reference>
<protein>
    <submittedName>
        <fullName evidence="1">Uncharacterized protein</fullName>
    </submittedName>
</protein>
<name>A0AAE0IT05_9PEZI</name>
<reference evidence="1" key="2">
    <citation type="submission" date="2023-06" db="EMBL/GenBank/DDBJ databases">
        <authorList>
            <consortium name="Lawrence Berkeley National Laboratory"/>
            <person name="Haridas S."/>
            <person name="Hensen N."/>
            <person name="Bonometti L."/>
            <person name="Westerberg I."/>
            <person name="Brannstrom I.O."/>
            <person name="Guillou S."/>
            <person name="Cros-Aarteil S."/>
            <person name="Calhoun S."/>
            <person name="Kuo A."/>
            <person name="Mondo S."/>
            <person name="Pangilinan J."/>
            <person name="Riley R."/>
            <person name="Labutti K."/>
            <person name="Andreopoulos B."/>
            <person name="Lipzen A."/>
            <person name="Chen C."/>
            <person name="Yanf M."/>
            <person name="Daum C."/>
            <person name="Ng V."/>
            <person name="Clum A."/>
            <person name="Steindorff A."/>
            <person name="Ohm R."/>
            <person name="Martin F."/>
            <person name="Silar P."/>
            <person name="Natvig D."/>
            <person name="Lalanne C."/>
            <person name="Gautier V."/>
            <person name="Ament-Velasquez S.L."/>
            <person name="Kruys A."/>
            <person name="Hutchinson M.I."/>
            <person name="Powell A.J."/>
            <person name="Barry K."/>
            <person name="Miller A.N."/>
            <person name="Grigoriev I.V."/>
            <person name="Debuchy R."/>
            <person name="Gladieux P."/>
            <person name="Thoren M.H."/>
            <person name="Johannesson H."/>
        </authorList>
    </citation>
    <scope>NUCLEOTIDE SEQUENCE</scope>
    <source>
        <strain evidence="1">CBS 118394</strain>
    </source>
</reference>
<accession>A0AAE0IT05</accession>
<evidence type="ECO:0000313" key="1">
    <source>
        <dbReference type="EMBL" id="KAK3330718.1"/>
    </source>
</evidence>